<evidence type="ECO:0000259" key="4">
    <source>
        <dbReference type="PROSITE" id="PS51266"/>
    </source>
</evidence>
<dbReference type="RefSeq" id="WP_093210482.1">
    <property type="nucleotide sequence ID" value="NZ_FNFL01000001.1"/>
</dbReference>
<proteinExistence type="predicted"/>
<dbReference type="PANTHER" id="PTHR28082">
    <property type="entry name" value="ZINC FINGER PROTEIN"/>
    <property type="match status" value="1"/>
</dbReference>
<dbReference type="OrthoDB" id="882119at2"/>
<evidence type="ECO:0000256" key="2">
    <source>
        <dbReference type="ARBA" id="ARBA00022771"/>
    </source>
</evidence>
<dbReference type="SUPFAM" id="SSF161219">
    <property type="entry name" value="CHY zinc finger-like"/>
    <property type="match status" value="1"/>
</dbReference>
<name>A0A1G8VVU4_9BACI</name>
<dbReference type="InterPro" id="IPR052604">
    <property type="entry name" value="Mito_Tim_assembly_helper"/>
</dbReference>
<dbReference type="InterPro" id="IPR037274">
    <property type="entry name" value="Znf_CHY_sf"/>
</dbReference>
<dbReference type="Proteomes" id="UP000198694">
    <property type="component" value="Unassembled WGS sequence"/>
</dbReference>
<protein>
    <submittedName>
        <fullName evidence="5">Uncharacterized protein, contains Zn-finger domain of CHY type</fullName>
    </submittedName>
</protein>
<organism evidence="5 6">
    <name type="scientific">Sediminibacillus albus</name>
    <dbReference type="NCBI Taxonomy" id="407036"/>
    <lineage>
        <taxon>Bacteria</taxon>
        <taxon>Bacillati</taxon>
        <taxon>Bacillota</taxon>
        <taxon>Bacilli</taxon>
        <taxon>Bacillales</taxon>
        <taxon>Bacillaceae</taxon>
        <taxon>Sediminibacillus</taxon>
    </lineage>
</organism>
<feature type="domain" description="CHY-type" evidence="4">
    <location>
        <begin position="12"/>
        <end position="92"/>
    </location>
</feature>
<dbReference type="PIRSF" id="PIRSF017292">
    <property type="entry name" value="UCP017292_Znf_CHY"/>
    <property type="match status" value="1"/>
</dbReference>
<keyword evidence="3" id="KW-0862">Zinc</keyword>
<dbReference type="STRING" id="407036.SAMN05216243_0361"/>
<evidence type="ECO:0000313" key="5">
    <source>
        <dbReference type="EMBL" id="SDJ69615.1"/>
    </source>
</evidence>
<dbReference type="GO" id="GO:0008270">
    <property type="term" value="F:zinc ion binding"/>
    <property type="evidence" value="ECO:0007669"/>
    <property type="project" value="UniProtKB-KW"/>
</dbReference>
<gene>
    <name evidence="5" type="ORF">SAMN05216243_0361</name>
</gene>
<reference evidence="5 6" key="1">
    <citation type="submission" date="2016-10" db="EMBL/GenBank/DDBJ databases">
        <authorList>
            <person name="de Groot N.N."/>
        </authorList>
    </citation>
    <scope>NUCLEOTIDE SEQUENCE [LARGE SCALE GENOMIC DNA]</scope>
    <source>
        <strain evidence="5 6">CGMCC 1.6502</strain>
    </source>
</reference>
<dbReference type="InterPro" id="IPR016694">
    <property type="entry name" value="UCP017292"/>
</dbReference>
<dbReference type="PANTHER" id="PTHR28082:SF1">
    <property type="entry name" value="HELPER OF TIM PROTEIN 13"/>
    <property type="match status" value="1"/>
</dbReference>
<keyword evidence="2" id="KW-0863">Zinc-finger</keyword>
<dbReference type="GO" id="GO:0045041">
    <property type="term" value="P:protein import into mitochondrial intermembrane space"/>
    <property type="evidence" value="ECO:0007669"/>
    <property type="project" value="TreeGrafter"/>
</dbReference>
<accession>A0A1G8VVU4</accession>
<dbReference type="Pfam" id="PF05495">
    <property type="entry name" value="zf-CHY"/>
    <property type="match status" value="1"/>
</dbReference>
<sequence length="108" mass="12581">MEVGNHQIFGKVIDSHTRCRHYHSSQDIIAIKFACCKQYYPCYKCHQESTGHSAEVWEKTEFNERAVLCGACHYELTITEYLYTDCCPSCKSPFNPGCKIHHHLYFGR</sequence>
<dbReference type="EMBL" id="FNFL01000001">
    <property type="protein sequence ID" value="SDJ69615.1"/>
    <property type="molecule type" value="Genomic_DNA"/>
</dbReference>
<evidence type="ECO:0000256" key="3">
    <source>
        <dbReference type="ARBA" id="ARBA00022833"/>
    </source>
</evidence>
<dbReference type="PROSITE" id="PS51266">
    <property type="entry name" value="ZF_CHY"/>
    <property type="match status" value="1"/>
</dbReference>
<dbReference type="InterPro" id="IPR008913">
    <property type="entry name" value="Znf_CHY"/>
</dbReference>
<dbReference type="AlphaFoldDB" id="A0A1G8VVU4"/>
<keyword evidence="1" id="KW-0479">Metal-binding</keyword>
<evidence type="ECO:0000256" key="1">
    <source>
        <dbReference type="ARBA" id="ARBA00022723"/>
    </source>
</evidence>
<evidence type="ECO:0000313" key="6">
    <source>
        <dbReference type="Proteomes" id="UP000198694"/>
    </source>
</evidence>
<keyword evidence="6" id="KW-1185">Reference proteome</keyword>